<dbReference type="SUPFAM" id="SSF46966">
    <property type="entry name" value="Spectrin repeat"/>
    <property type="match status" value="1"/>
</dbReference>
<name>A0AAV4NAU7_CAEEX</name>
<evidence type="ECO:0000313" key="1">
    <source>
        <dbReference type="EMBL" id="GIX80801.1"/>
    </source>
</evidence>
<dbReference type="InterPro" id="IPR043197">
    <property type="entry name" value="Plakin"/>
</dbReference>
<dbReference type="InterPro" id="IPR018159">
    <property type="entry name" value="Spectrin/alpha-actinin"/>
</dbReference>
<accession>A0AAV4NAU7</accession>
<organism evidence="1 2">
    <name type="scientific">Caerostris extrusa</name>
    <name type="common">Bark spider</name>
    <name type="synonym">Caerostris bankana</name>
    <dbReference type="NCBI Taxonomy" id="172846"/>
    <lineage>
        <taxon>Eukaryota</taxon>
        <taxon>Metazoa</taxon>
        <taxon>Ecdysozoa</taxon>
        <taxon>Arthropoda</taxon>
        <taxon>Chelicerata</taxon>
        <taxon>Arachnida</taxon>
        <taxon>Araneae</taxon>
        <taxon>Araneomorphae</taxon>
        <taxon>Entelegynae</taxon>
        <taxon>Araneoidea</taxon>
        <taxon>Araneidae</taxon>
        <taxon>Caerostris</taxon>
    </lineage>
</organism>
<dbReference type="InterPro" id="IPR002017">
    <property type="entry name" value="Spectrin_repeat"/>
</dbReference>
<evidence type="ECO:0000313" key="2">
    <source>
        <dbReference type="Proteomes" id="UP001054945"/>
    </source>
</evidence>
<comment type="caution">
    <text evidence="1">The sequence shown here is derived from an EMBL/GenBank/DDBJ whole genome shotgun (WGS) entry which is preliminary data.</text>
</comment>
<reference evidence="1 2" key="1">
    <citation type="submission" date="2021-06" db="EMBL/GenBank/DDBJ databases">
        <title>Caerostris extrusa draft genome.</title>
        <authorList>
            <person name="Kono N."/>
            <person name="Arakawa K."/>
        </authorList>
    </citation>
    <scope>NUCLEOTIDE SEQUENCE [LARGE SCALE GENOMIC DNA]</scope>
</reference>
<dbReference type="GO" id="GO:0005198">
    <property type="term" value="F:structural molecule activity"/>
    <property type="evidence" value="ECO:0007669"/>
    <property type="project" value="TreeGrafter"/>
</dbReference>
<dbReference type="GO" id="GO:0031122">
    <property type="term" value="P:cytoplasmic microtubule organization"/>
    <property type="evidence" value="ECO:0007669"/>
    <property type="project" value="TreeGrafter"/>
</dbReference>
<dbReference type="PANTHER" id="PTHR23169">
    <property type="entry name" value="ENVOPLAKIN"/>
    <property type="match status" value="1"/>
</dbReference>
<dbReference type="GO" id="GO:0030056">
    <property type="term" value="C:hemidesmosome"/>
    <property type="evidence" value="ECO:0007669"/>
    <property type="project" value="TreeGrafter"/>
</dbReference>
<sequence length="206" mass="23495">MVSNQKMPSSDFKVVKAQIQEQKFLKKMLLDRQNSVLSLKMMGTELLSNTKTVELEQAETLMKNITLRFDELISTAEKRMTVLEKIIPIAQEFQDVSTPLTEWLEISEKKLHSMSCIPVEENKIKDMIIQHEKIIADIGEQQKSVDQLNVIYEKLKKIASITESDTICHRISSINEKFNELKSSSESVGAILKEAHKGVGQFVLLM</sequence>
<dbReference type="GO" id="GO:0005737">
    <property type="term" value="C:cytoplasm"/>
    <property type="evidence" value="ECO:0007669"/>
    <property type="project" value="TreeGrafter"/>
</dbReference>
<dbReference type="SMART" id="SM00150">
    <property type="entry name" value="SPEC"/>
    <property type="match status" value="1"/>
</dbReference>
<gene>
    <name evidence="1" type="primary">Dst</name>
    <name evidence="1" type="ORF">CEXT_270891</name>
</gene>
<dbReference type="GO" id="GO:0045104">
    <property type="term" value="P:intermediate filament cytoskeleton organization"/>
    <property type="evidence" value="ECO:0007669"/>
    <property type="project" value="InterPro"/>
</dbReference>
<dbReference type="PANTHER" id="PTHR23169:SF23">
    <property type="entry name" value="SHORT STOP, ISOFORM H"/>
    <property type="match status" value="1"/>
</dbReference>
<dbReference type="Pfam" id="PF00435">
    <property type="entry name" value="Spectrin"/>
    <property type="match status" value="1"/>
</dbReference>
<dbReference type="EMBL" id="BPLR01003063">
    <property type="protein sequence ID" value="GIX80801.1"/>
    <property type="molecule type" value="Genomic_DNA"/>
</dbReference>
<dbReference type="Gene3D" id="1.20.58.60">
    <property type="match status" value="1"/>
</dbReference>
<dbReference type="GO" id="GO:0042060">
    <property type="term" value="P:wound healing"/>
    <property type="evidence" value="ECO:0007669"/>
    <property type="project" value="TreeGrafter"/>
</dbReference>
<dbReference type="GO" id="GO:0005882">
    <property type="term" value="C:intermediate filament"/>
    <property type="evidence" value="ECO:0007669"/>
    <property type="project" value="TreeGrafter"/>
</dbReference>
<dbReference type="GO" id="GO:0016020">
    <property type="term" value="C:membrane"/>
    <property type="evidence" value="ECO:0007669"/>
    <property type="project" value="TreeGrafter"/>
</dbReference>
<keyword evidence="2" id="KW-1185">Reference proteome</keyword>
<dbReference type="Proteomes" id="UP001054945">
    <property type="component" value="Unassembled WGS sequence"/>
</dbReference>
<protein>
    <submittedName>
        <fullName evidence="1">Dystonin</fullName>
    </submittedName>
</protein>
<proteinExistence type="predicted"/>
<dbReference type="AlphaFoldDB" id="A0AAV4NAU7"/>